<accession>A0ACB5TQ28</accession>
<organism evidence="1 2">
    <name type="scientific">Candida boidinii</name>
    <name type="common">Yeast</name>
    <dbReference type="NCBI Taxonomy" id="5477"/>
    <lineage>
        <taxon>Eukaryota</taxon>
        <taxon>Fungi</taxon>
        <taxon>Dikarya</taxon>
        <taxon>Ascomycota</taxon>
        <taxon>Saccharomycotina</taxon>
        <taxon>Pichiomycetes</taxon>
        <taxon>Pichiales</taxon>
        <taxon>Pichiaceae</taxon>
        <taxon>Ogataea</taxon>
        <taxon>Ogataea/Candida clade</taxon>
    </lineage>
</organism>
<dbReference type="EMBL" id="BSXV01001498">
    <property type="protein sequence ID" value="GME93047.1"/>
    <property type="molecule type" value="Genomic_DNA"/>
</dbReference>
<dbReference type="Proteomes" id="UP001165101">
    <property type="component" value="Unassembled WGS sequence"/>
</dbReference>
<evidence type="ECO:0000313" key="2">
    <source>
        <dbReference type="Proteomes" id="UP001165101"/>
    </source>
</evidence>
<comment type="caution">
    <text evidence="1">The sequence shown here is derived from an EMBL/GenBank/DDBJ whole genome shotgun (WGS) entry which is preliminary data.</text>
</comment>
<proteinExistence type="predicted"/>
<sequence>MNKDSSVSSGDTIKSSIKNTEEFYDMNQVNQENQVQEEEDYHVDESSDKALNADHEEDDGYIHLIPSPTVDEISKPREIIFLLTLAYTQLITQAVLSQSVVPANVIARDLGVLGQPGEISWFSASFSLTVGTFILIGGRLGDD</sequence>
<gene>
    <name evidence="1" type="ORF">Cboi01_000298800</name>
</gene>
<reference evidence="1" key="1">
    <citation type="submission" date="2023-04" db="EMBL/GenBank/DDBJ databases">
        <title>Candida boidinii NBRC 1967.</title>
        <authorList>
            <person name="Ichikawa N."/>
            <person name="Sato H."/>
            <person name="Tonouchi N."/>
        </authorList>
    </citation>
    <scope>NUCLEOTIDE SEQUENCE</scope>
    <source>
        <strain evidence="1">NBRC 1967</strain>
    </source>
</reference>
<evidence type="ECO:0000313" key="1">
    <source>
        <dbReference type="EMBL" id="GME93047.1"/>
    </source>
</evidence>
<name>A0ACB5TQ28_CANBO</name>
<keyword evidence="2" id="KW-1185">Reference proteome</keyword>
<protein>
    <submittedName>
        <fullName evidence="1">Unnamed protein product</fullName>
    </submittedName>
</protein>